<dbReference type="GO" id="GO:0010468">
    <property type="term" value="P:regulation of gene expression"/>
    <property type="evidence" value="ECO:0007669"/>
    <property type="project" value="UniProtKB-ARBA"/>
</dbReference>
<dbReference type="CDD" id="cd23819">
    <property type="entry name" value="RWD_RWDD3"/>
    <property type="match status" value="1"/>
</dbReference>
<keyword evidence="5" id="KW-0539">Nucleus</keyword>
<evidence type="ECO:0000259" key="7">
    <source>
        <dbReference type="PROSITE" id="PS50908"/>
    </source>
</evidence>
<gene>
    <name evidence="8" type="ORF">PHYPO_G00055330</name>
</gene>
<dbReference type="PROSITE" id="PS50908">
    <property type="entry name" value="RWD"/>
    <property type="match status" value="1"/>
</dbReference>
<organism evidence="8 9">
    <name type="scientific">Pangasianodon hypophthalmus</name>
    <name type="common">Striped catfish</name>
    <name type="synonym">Helicophagus hypophthalmus</name>
    <dbReference type="NCBI Taxonomy" id="310915"/>
    <lineage>
        <taxon>Eukaryota</taxon>
        <taxon>Metazoa</taxon>
        <taxon>Chordata</taxon>
        <taxon>Craniata</taxon>
        <taxon>Vertebrata</taxon>
        <taxon>Euteleostomi</taxon>
        <taxon>Actinopterygii</taxon>
        <taxon>Neopterygii</taxon>
        <taxon>Teleostei</taxon>
        <taxon>Ostariophysi</taxon>
        <taxon>Siluriformes</taxon>
        <taxon>Pangasiidae</taxon>
        <taxon>Pangasianodon</taxon>
    </lineage>
</organism>
<evidence type="ECO:0000313" key="8">
    <source>
        <dbReference type="EMBL" id="KAB5550580.1"/>
    </source>
</evidence>
<dbReference type="GO" id="GO:0033554">
    <property type="term" value="P:cellular response to stress"/>
    <property type="evidence" value="ECO:0007669"/>
    <property type="project" value="UniProtKB-ARBA"/>
</dbReference>
<dbReference type="SMART" id="SM00591">
    <property type="entry name" value="RWD"/>
    <property type="match status" value="1"/>
</dbReference>
<evidence type="ECO:0000256" key="4">
    <source>
        <dbReference type="ARBA" id="ARBA00022490"/>
    </source>
</evidence>
<evidence type="ECO:0000256" key="5">
    <source>
        <dbReference type="ARBA" id="ARBA00023242"/>
    </source>
</evidence>
<dbReference type="InterPro" id="IPR038840">
    <property type="entry name" value="RWDD3"/>
</dbReference>
<comment type="caution">
    <text evidence="8">The sequence shown here is derived from an EMBL/GenBank/DDBJ whole genome shotgun (WGS) entry which is preliminary data.</text>
</comment>
<dbReference type="GO" id="GO:0033235">
    <property type="term" value="P:positive regulation of protein sumoylation"/>
    <property type="evidence" value="ECO:0007669"/>
    <property type="project" value="InterPro"/>
</dbReference>
<evidence type="ECO:0000256" key="3">
    <source>
        <dbReference type="ARBA" id="ARBA00015444"/>
    </source>
</evidence>
<dbReference type="CDD" id="cd24164">
    <property type="entry name" value="RWDD3_C"/>
    <property type="match status" value="1"/>
</dbReference>
<dbReference type="FunFam" id="3.10.110.10:FF:000050">
    <property type="entry name" value="eIF-2-alpha kinase GCN2"/>
    <property type="match status" value="1"/>
</dbReference>
<accession>A0A5N5M689</accession>
<evidence type="ECO:0000256" key="2">
    <source>
        <dbReference type="ARBA" id="ARBA00004496"/>
    </source>
</evidence>
<dbReference type="PANTHER" id="PTHR15628">
    <property type="entry name" value="RWD DOMAIN-CONTAINING PROTEIN 3"/>
    <property type="match status" value="1"/>
</dbReference>
<dbReference type="Proteomes" id="UP000327468">
    <property type="component" value="Chromosome 14"/>
</dbReference>
<dbReference type="Pfam" id="PF05773">
    <property type="entry name" value="RWD"/>
    <property type="match status" value="1"/>
</dbReference>
<evidence type="ECO:0000256" key="6">
    <source>
        <dbReference type="ARBA" id="ARBA00053748"/>
    </source>
</evidence>
<dbReference type="SUPFAM" id="SSF54495">
    <property type="entry name" value="UBC-like"/>
    <property type="match status" value="1"/>
</dbReference>
<dbReference type="Gene3D" id="3.10.110.10">
    <property type="entry name" value="Ubiquitin Conjugating Enzyme"/>
    <property type="match status" value="1"/>
</dbReference>
<keyword evidence="9" id="KW-1185">Reference proteome</keyword>
<evidence type="ECO:0000313" key="9">
    <source>
        <dbReference type="Proteomes" id="UP000327468"/>
    </source>
</evidence>
<keyword evidence="4" id="KW-0963">Cytoplasm</keyword>
<comment type="function">
    <text evidence="6">Enhancer of SUMO conjugation. Increases SUMO conjugation to proteins by promoting the: binding of E1 and E2 enzymes, thioester linkage between SUMO and ube2i/ubc9 and transfer of SUMO to specific target proteins which include hif1a, pias, nfkbia, nr3c1 and top1. Has no effect on ubiquitination.</text>
</comment>
<sequence>MSEEALDEMSVLSAIFCEKDEFELIEESAQTGLVYRICTAIDTDSGRKTLNLTFHLPPLYPQTPPDISVTSGDFSRSHCQELKKAMLSKAHTLPSEPMVHHLVTWLQHNFTDLITTPNSPGDCSNTAHSKAEDTWMALLHLDHMRSKAKYIKLIEKWTTELGLMGRLFVGRPILILLQGTKQSIKEFIHLLRTMKVDIDSSGKRCKEKMMRVLCEVPLTEDFKRISAFEVKEDLSLEDLRREFDLVGSMKLYQEFVPSLQ</sequence>
<dbReference type="InterPro" id="IPR006575">
    <property type="entry name" value="RWD_dom"/>
</dbReference>
<name>A0A5N5M689_PANHP</name>
<dbReference type="PANTHER" id="PTHR15628:SF1">
    <property type="entry name" value="RWD DOMAIN-CONTAINING PROTEIN 3"/>
    <property type="match status" value="1"/>
</dbReference>
<reference evidence="8 9" key="1">
    <citation type="submission" date="2019-06" db="EMBL/GenBank/DDBJ databases">
        <title>A chromosome-scale genome assembly of the striped catfish, Pangasianodon hypophthalmus.</title>
        <authorList>
            <person name="Wen M."/>
            <person name="Zahm M."/>
            <person name="Roques C."/>
            <person name="Cabau C."/>
            <person name="Klopp C."/>
            <person name="Donnadieu C."/>
            <person name="Jouanno E."/>
            <person name="Avarre J.-C."/>
            <person name="Campet M."/>
            <person name="Ha T.T.T."/>
            <person name="Dugue R."/>
            <person name="Lampietro C."/>
            <person name="Louis A."/>
            <person name="Herpin A."/>
            <person name="Echchiki A."/>
            <person name="Berthelot C."/>
            <person name="Parey E."/>
            <person name="Roest-Crollius H."/>
            <person name="Braasch I."/>
            <person name="Postlethwait J."/>
            <person name="Bobe J."/>
            <person name="Montfort J."/>
            <person name="Bouchez O."/>
            <person name="Begum T."/>
            <person name="Schartl M."/>
            <person name="Guiguen Y."/>
        </authorList>
    </citation>
    <scope>NUCLEOTIDE SEQUENCE [LARGE SCALE GENOMIC DNA]</scope>
    <source>
        <strain evidence="8 9">Indonesia</strain>
        <tissue evidence="8">Blood</tissue>
    </source>
</reference>
<dbReference type="GO" id="GO:0005737">
    <property type="term" value="C:cytoplasm"/>
    <property type="evidence" value="ECO:0007669"/>
    <property type="project" value="UniProtKB-SubCell"/>
</dbReference>
<protein>
    <recommendedName>
        <fullName evidence="3">RWD domain-containing protein 3</fullName>
    </recommendedName>
</protein>
<proteinExistence type="predicted"/>
<evidence type="ECO:0000256" key="1">
    <source>
        <dbReference type="ARBA" id="ARBA00004123"/>
    </source>
</evidence>
<dbReference type="AlphaFoldDB" id="A0A5N5M689"/>
<dbReference type="GO" id="GO:1902073">
    <property type="term" value="P:positive regulation of hypoxia-inducible factor-1alpha signaling pathway"/>
    <property type="evidence" value="ECO:0007669"/>
    <property type="project" value="InterPro"/>
</dbReference>
<dbReference type="InterPro" id="IPR016135">
    <property type="entry name" value="UBQ-conjugating_enzyme/RWD"/>
</dbReference>
<dbReference type="EMBL" id="VFJC01000015">
    <property type="protein sequence ID" value="KAB5550580.1"/>
    <property type="molecule type" value="Genomic_DNA"/>
</dbReference>
<feature type="domain" description="RWD" evidence="7">
    <location>
        <begin position="7"/>
        <end position="113"/>
    </location>
</feature>
<comment type="subcellular location">
    <subcellularLocation>
        <location evidence="2">Cytoplasm</location>
    </subcellularLocation>
    <subcellularLocation>
        <location evidence="1">Nucleus</location>
    </subcellularLocation>
</comment>
<dbReference type="GO" id="GO:0005634">
    <property type="term" value="C:nucleus"/>
    <property type="evidence" value="ECO:0007669"/>
    <property type="project" value="UniProtKB-SubCell"/>
</dbReference>